<evidence type="ECO:0000259" key="8">
    <source>
        <dbReference type="PROSITE" id="PS50850"/>
    </source>
</evidence>
<evidence type="ECO:0000313" key="9">
    <source>
        <dbReference type="EMBL" id="EAR96693.2"/>
    </source>
</evidence>
<dbReference type="InParanoid" id="Q23JQ0"/>
<evidence type="ECO:0000256" key="6">
    <source>
        <dbReference type="SAM" id="MobiDB-lite"/>
    </source>
</evidence>
<feature type="compositionally biased region" description="Basic and acidic residues" evidence="6">
    <location>
        <begin position="548"/>
        <end position="563"/>
    </location>
</feature>
<dbReference type="CDD" id="cd17325">
    <property type="entry name" value="MFS_MdtG_SLC18_like"/>
    <property type="match status" value="1"/>
</dbReference>
<gene>
    <name evidence="9" type="ORF">TTHERM_00757560</name>
</gene>
<keyword evidence="3 7" id="KW-0812">Transmembrane</keyword>
<organism evidence="9 10">
    <name type="scientific">Tetrahymena thermophila (strain SB210)</name>
    <dbReference type="NCBI Taxonomy" id="312017"/>
    <lineage>
        <taxon>Eukaryota</taxon>
        <taxon>Sar</taxon>
        <taxon>Alveolata</taxon>
        <taxon>Ciliophora</taxon>
        <taxon>Intramacronucleata</taxon>
        <taxon>Oligohymenophorea</taxon>
        <taxon>Hymenostomatida</taxon>
        <taxon>Tetrahymenina</taxon>
        <taxon>Tetrahymenidae</taxon>
        <taxon>Tetrahymena</taxon>
    </lineage>
</organism>
<accession>Q23JQ0</accession>
<dbReference type="InterPro" id="IPR036259">
    <property type="entry name" value="MFS_trans_sf"/>
</dbReference>
<feature type="compositionally biased region" description="Polar residues" evidence="6">
    <location>
        <begin position="1"/>
        <end position="11"/>
    </location>
</feature>
<dbReference type="Gene3D" id="1.20.1250.20">
    <property type="entry name" value="MFS general substrate transporter like domains"/>
    <property type="match status" value="2"/>
</dbReference>
<evidence type="ECO:0000256" key="3">
    <source>
        <dbReference type="ARBA" id="ARBA00022692"/>
    </source>
</evidence>
<dbReference type="Proteomes" id="UP000009168">
    <property type="component" value="Unassembled WGS sequence"/>
</dbReference>
<feature type="transmembrane region" description="Helical" evidence="7">
    <location>
        <begin position="337"/>
        <end position="360"/>
    </location>
</feature>
<dbReference type="PROSITE" id="PS50850">
    <property type="entry name" value="MFS"/>
    <property type="match status" value="1"/>
</dbReference>
<dbReference type="PANTHER" id="PTHR23506">
    <property type="entry name" value="GH10249P"/>
    <property type="match status" value="1"/>
</dbReference>
<evidence type="ECO:0000313" key="10">
    <source>
        <dbReference type="Proteomes" id="UP000009168"/>
    </source>
</evidence>
<feature type="region of interest" description="Disordered" evidence="6">
    <location>
        <begin position="1"/>
        <end position="24"/>
    </location>
</feature>
<dbReference type="Pfam" id="PF07690">
    <property type="entry name" value="MFS_1"/>
    <property type="match status" value="1"/>
</dbReference>
<dbReference type="HOGENOM" id="CLU_033965_0_0_1"/>
<dbReference type="RefSeq" id="XP_001016938.2">
    <property type="nucleotide sequence ID" value="XM_001016938.2"/>
</dbReference>
<feature type="domain" description="Major facilitator superfamily (MFS) profile" evidence="8">
    <location>
        <begin position="40"/>
        <end position="447"/>
    </location>
</feature>
<dbReference type="STRING" id="312017.Q23JQ0"/>
<dbReference type="OrthoDB" id="416030at2759"/>
<keyword evidence="5 7" id="KW-0472">Membrane</keyword>
<evidence type="ECO:0000256" key="5">
    <source>
        <dbReference type="ARBA" id="ARBA00023136"/>
    </source>
</evidence>
<dbReference type="AlphaFoldDB" id="Q23JQ0"/>
<feature type="region of interest" description="Disordered" evidence="6">
    <location>
        <begin position="539"/>
        <end position="580"/>
    </location>
</feature>
<dbReference type="GO" id="GO:0022857">
    <property type="term" value="F:transmembrane transporter activity"/>
    <property type="evidence" value="ECO:0007669"/>
    <property type="project" value="InterPro"/>
</dbReference>
<evidence type="ECO:0000256" key="4">
    <source>
        <dbReference type="ARBA" id="ARBA00022989"/>
    </source>
</evidence>
<evidence type="ECO:0000256" key="2">
    <source>
        <dbReference type="ARBA" id="ARBA00022448"/>
    </source>
</evidence>
<feature type="transmembrane region" description="Helical" evidence="7">
    <location>
        <begin position="433"/>
        <end position="454"/>
    </location>
</feature>
<protein>
    <submittedName>
        <fullName evidence="9">MFS transporter</fullName>
    </submittedName>
</protein>
<feature type="transmembrane region" description="Helical" evidence="7">
    <location>
        <begin position="393"/>
        <end position="413"/>
    </location>
</feature>
<sequence length="580" mass="64275">MSRNNSSQEQIKQPLVSRTESKTAKYESPPLKTICGLDANLIALSSMNFFQNAAVSIIVPFFPPIAKDIGVTSTMIGLILSFNPIGSFLTSLIVGQMMGRLGKKNLMIWGLIFQSISIASFGALSNLKNDKVFIILSATSRFIQGAARSAYGSSSFGYVPQLWPDSVQKKISIMETLTALGTILGPILGQVMYTGLGNQMPFYILSFLFMCCLITIRWLPPDIKSKKDLDKVSSLKCLSNRYIFFTFMVLVAGLTAASYINTLYTEHMENLGLNDDISGYVYPLGSVFYIACLHLMPRISKYVNRKLILLTGVLIASIGVEIQAPEKYFGLPSGDNLWYIVTIGQCVTNVAFAMTILPIIPELIELILNKELKERNMLVADAKLTRACSDMSSGIFMAGYSLGLFLGPFVSGLLYDSFNGDDIEKFMNTSRCIAAFVASIFILYLTVGGAYRGFKQQQRLTRAQSKRAQSYSQHAIKVTKQEALEYSQMTQENKASQIVSSEQVKNDENLIKVENVETNLAANQVTAKDFDALSDTLLSDSGDDDYERGDHDEVLSEGRHSDHENDEQINFNMKQDSEDD</sequence>
<dbReference type="eggNOG" id="KOG3764">
    <property type="taxonomic scope" value="Eukaryota"/>
</dbReference>
<evidence type="ECO:0000256" key="1">
    <source>
        <dbReference type="ARBA" id="ARBA00004141"/>
    </source>
</evidence>
<proteinExistence type="predicted"/>
<dbReference type="EMBL" id="GG662685">
    <property type="protein sequence ID" value="EAR96693.2"/>
    <property type="molecule type" value="Genomic_DNA"/>
</dbReference>
<feature type="transmembrane region" description="Helical" evidence="7">
    <location>
        <begin position="308"/>
        <end position="325"/>
    </location>
</feature>
<reference evidence="10" key="1">
    <citation type="journal article" date="2006" name="PLoS Biol.">
        <title>Macronuclear genome sequence of the ciliate Tetrahymena thermophila, a model eukaryote.</title>
        <authorList>
            <person name="Eisen J.A."/>
            <person name="Coyne R.S."/>
            <person name="Wu M."/>
            <person name="Wu D."/>
            <person name="Thiagarajan M."/>
            <person name="Wortman J.R."/>
            <person name="Badger J.H."/>
            <person name="Ren Q."/>
            <person name="Amedeo P."/>
            <person name="Jones K.M."/>
            <person name="Tallon L.J."/>
            <person name="Delcher A.L."/>
            <person name="Salzberg S.L."/>
            <person name="Silva J.C."/>
            <person name="Haas B.J."/>
            <person name="Majoros W.H."/>
            <person name="Farzad M."/>
            <person name="Carlton J.M."/>
            <person name="Smith R.K. Jr."/>
            <person name="Garg J."/>
            <person name="Pearlman R.E."/>
            <person name="Karrer K.M."/>
            <person name="Sun L."/>
            <person name="Manning G."/>
            <person name="Elde N.C."/>
            <person name="Turkewitz A.P."/>
            <person name="Asai D.J."/>
            <person name="Wilkes D.E."/>
            <person name="Wang Y."/>
            <person name="Cai H."/>
            <person name="Collins K."/>
            <person name="Stewart B.A."/>
            <person name="Lee S.R."/>
            <person name="Wilamowska K."/>
            <person name="Weinberg Z."/>
            <person name="Ruzzo W.L."/>
            <person name="Wloga D."/>
            <person name="Gaertig J."/>
            <person name="Frankel J."/>
            <person name="Tsao C.-C."/>
            <person name="Gorovsky M.A."/>
            <person name="Keeling P.J."/>
            <person name="Waller R.F."/>
            <person name="Patron N.J."/>
            <person name="Cherry J.M."/>
            <person name="Stover N.A."/>
            <person name="Krieger C.J."/>
            <person name="del Toro C."/>
            <person name="Ryder H.F."/>
            <person name="Williamson S.C."/>
            <person name="Barbeau R.A."/>
            <person name="Hamilton E.P."/>
            <person name="Orias E."/>
        </authorList>
    </citation>
    <scope>NUCLEOTIDE SEQUENCE [LARGE SCALE GENOMIC DNA]</scope>
    <source>
        <strain evidence="10">SB210</strain>
    </source>
</reference>
<dbReference type="GeneID" id="7842622"/>
<name>Q23JQ0_TETTS</name>
<comment type="subcellular location">
    <subcellularLocation>
        <location evidence="1">Membrane</location>
        <topology evidence="1">Multi-pass membrane protein</topology>
    </subcellularLocation>
</comment>
<evidence type="ECO:0000256" key="7">
    <source>
        <dbReference type="SAM" id="Phobius"/>
    </source>
</evidence>
<dbReference type="InterPro" id="IPR050930">
    <property type="entry name" value="MFS_Vesicular_Transporter"/>
</dbReference>
<keyword evidence="10" id="KW-1185">Reference proteome</keyword>
<feature type="transmembrane region" description="Helical" evidence="7">
    <location>
        <begin position="41"/>
        <end position="62"/>
    </location>
</feature>
<keyword evidence="4 7" id="KW-1133">Transmembrane helix</keyword>
<feature type="transmembrane region" description="Helical" evidence="7">
    <location>
        <begin position="202"/>
        <end position="220"/>
    </location>
</feature>
<dbReference type="KEGG" id="tet:TTHERM_00757560"/>
<keyword evidence="2" id="KW-0813">Transport</keyword>
<feature type="transmembrane region" description="Helical" evidence="7">
    <location>
        <begin position="280"/>
        <end position="296"/>
    </location>
</feature>
<dbReference type="PANTHER" id="PTHR23506:SF26">
    <property type="entry name" value="MFS-TYPE TRANSPORTER SLC18B1"/>
    <property type="match status" value="1"/>
</dbReference>
<feature type="transmembrane region" description="Helical" evidence="7">
    <location>
        <begin position="74"/>
        <end position="94"/>
    </location>
</feature>
<dbReference type="SUPFAM" id="SSF103473">
    <property type="entry name" value="MFS general substrate transporter"/>
    <property type="match status" value="1"/>
</dbReference>
<dbReference type="InterPro" id="IPR011701">
    <property type="entry name" value="MFS"/>
</dbReference>
<feature type="transmembrane region" description="Helical" evidence="7">
    <location>
        <begin position="106"/>
        <end position="126"/>
    </location>
</feature>
<dbReference type="InterPro" id="IPR020846">
    <property type="entry name" value="MFS_dom"/>
</dbReference>
<dbReference type="GO" id="GO:0016020">
    <property type="term" value="C:membrane"/>
    <property type="evidence" value="ECO:0007669"/>
    <property type="project" value="UniProtKB-SubCell"/>
</dbReference>
<feature type="transmembrane region" description="Helical" evidence="7">
    <location>
        <begin position="241"/>
        <end position="260"/>
    </location>
</feature>